<evidence type="ECO:0000313" key="5">
    <source>
        <dbReference type="Proteomes" id="UP000015101"/>
    </source>
</evidence>
<dbReference type="CDD" id="cd00154">
    <property type="entry name" value="Rab"/>
    <property type="match status" value="1"/>
</dbReference>
<dbReference type="PROSITE" id="PS51421">
    <property type="entry name" value="RAS"/>
    <property type="match status" value="1"/>
</dbReference>
<dbReference type="SMART" id="SM00173">
    <property type="entry name" value="RAS"/>
    <property type="match status" value="1"/>
</dbReference>
<dbReference type="RefSeq" id="XP_009024707.1">
    <property type="nucleotide sequence ID" value="XM_009026459.1"/>
</dbReference>
<dbReference type="PROSITE" id="PS51419">
    <property type="entry name" value="RAB"/>
    <property type="match status" value="1"/>
</dbReference>
<dbReference type="Gene3D" id="3.40.50.300">
    <property type="entry name" value="P-loop containing nucleotide triphosphate hydrolases"/>
    <property type="match status" value="1"/>
</dbReference>
<protein>
    <recommendedName>
        <fullName evidence="6">SOCS box domain-containing protein</fullName>
    </recommendedName>
</protein>
<evidence type="ECO:0000256" key="2">
    <source>
        <dbReference type="ARBA" id="ARBA00022741"/>
    </source>
</evidence>
<dbReference type="Proteomes" id="UP000015101">
    <property type="component" value="Unassembled WGS sequence"/>
</dbReference>
<dbReference type="Pfam" id="PF00071">
    <property type="entry name" value="Ras"/>
    <property type="match status" value="1"/>
</dbReference>
<keyword evidence="2" id="KW-0547">Nucleotide-binding</keyword>
<evidence type="ECO:0000313" key="4">
    <source>
        <dbReference type="EnsemblMetazoa" id="HelroP185922"/>
    </source>
</evidence>
<name>T1FNG0_HELRO</name>
<dbReference type="GO" id="GO:0005525">
    <property type="term" value="F:GTP binding"/>
    <property type="evidence" value="ECO:0007669"/>
    <property type="project" value="InterPro"/>
</dbReference>
<dbReference type="SMART" id="SM00174">
    <property type="entry name" value="RHO"/>
    <property type="match status" value="1"/>
</dbReference>
<dbReference type="OMA" id="HIQSSAK"/>
<comment type="similarity">
    <text evidence="1">Belongs to the small GTPase superfamily. Rab family.</text>
</comment>
<dbReference type="OrthoDB" id="25896at2759"/>
<dbReference type="EMBL" id="AMQM01006394">
    <property type="status" value="NOT_ANNOTATED_CDS"/>
    <property type="molecule type" value="Genomic_DNA"/>
</dbReference>
<proteinExistence type="inferred from homology"/>
<dbReference type="NCBIfam" id="TIGR00231">
    <property type="entry name" value="small_GTP"/>
    <property type="match status" value="1"/>
</dbReference>
<dbReference type="AlphaFoldDB" id="T1FNG0"/>
<dbReference type="GO" id="GO:0006886">
    <property type="term" value="P:intracellular protein transport"/>
    <property type="evidence" value="ECO:0000318"/>
    <property type="project" value="GO_Central"/>
</dbReference>
<dbReference type="KEGG" id="hro:HELRODRAFT_185922"/>
<dbReference type="GO" id="GO:0005768">
    <property type="term" value="C:endosome"/>
    <property type="evidence" value="ECO:0000318"/>
    <property type="project" value="GO_Central"/>
</dbReference>
<dbReference type="GO" id="GO:0030139">
    <property type="term" value="C:endocytic vesicle"/>
    <property type="evidence" value="ECO:0000318"/>
    <property type="project" value="GO_Central"/>
</dbReference>
<evidence type="ECO:0008006" key="6">
    <source>
        <dbReference type="Google" id="ProtNLM"/>
    </source>
</evidence>
<evidence type="ECO:0000313" key="3">
    <source>
        <dbReference type="EMBL" id="ESN97214.1"/>
    </source>
</evidence>
<dbReference type="SUPFAM" id="SSF52540">
    <property type="entry name" value="P-loop containing nucleoside triphosphate hydrolases"/>
    <property type="match status" value="1"/>
</dbReference>
<dbReference type="HOGENOM" id="CLU_041217_10_2_1"/>
<reference evidence="5" key="1">
    <citation type="submission" date="2012-12" db="EMBL/GenBank/DDBJ databases">
        <authorList>
            <person name="Hellsten U."/>
            <person name="Grimwood J."/>
            <person name="Chapman J.A."/>
            <person name="Shapiro H."/>
            <person name="Aerts A."/>
            <person name="Otillar R.P."/>
            <person name="Terry A.Y."/>
            <person name="Boore J.L."/>
            <person name="Simakov O."/>
            <person name="Marletaz F."/>
            <person name="Cho S.-J."/>
            <person name="Edsinger-Gonzales E."/>
            <person name="Havlak P."/>
            <person name="Kuo D.-H."/>
            <person name="Larsson T."/>
            <person name="Lv J."/>
            <person name="Arendt D."/>
            <person name="Savage R."/>
            <person name="Osoegawa K."/>
            <person name="de Jong P."/>
            <person name="Lindberg D.R."/>
            <person name="Seaver E.C."/>
            <person name="Weisblat D.A."/>
            <person name="Putnam N.H."/>
            <person name="Grigoriev I.V."/>
            <person name="Rokhsar D.S."/>
        </authorList>
    </citation>
    <scope>NUCLEOTIDE SEQUENCE</scope>
</reference>
<dbReference type="EnsemblMetazoa" id="HelroT185922">
    <property type="protein sequence ID" value="HelroP185922"/>
    <property type="gene ID" value="HelroG185922"/>
</dbReference>
<reference evidence="3 5" key="2">
    <citation type="journal article" date="2013" name="Nature">
        <title>Insights into bilaterian evolution from three spiralian genomes.</title>
        <authorList>
            <person name="Simakov O."/>
            <person name="Marletaz F."/>
            <person name="Cho S.J."/>
            <person name="Edsinger-Gonzales E."/>
            <person name="Havlak P."/>
            <person name="Hellsten U."/>
            <person name="Kuo D.H."/>
            <person name="Larsson T."/>
            <person name="Lv J."/>
            <person name="Arendt D."/>
            <person name="Savage R."/>
            <person name="Osoegawa K."/>
            <person name="de Jong P."/>
            <person name="Grimwood J."/>
            <person name="Chapman J.A."/>
            <person name="Shapiro H."/>
            <person name="Aerts A."/>
            <person name="Otillar R.P."/>
            <person name="Terry A.Y."/>
            <person name="Boore J.L."/>
            <person name="Grigoriev I.V."/>
            <person name="Lindberg D.R."/>
            <person name="Seaver E.C."/>
            <person name="Weisblat D.A."/>
            <person name="Putnam N.H."/>
            <person name="Rokhsar D.S."/>
        </authorList>
    </citation>
    <scope>NUCLEOTIDE SEQUENCE</scope>
</reference>
<dbReference type="FunFam" id="3.40.50.300:FF:002280">
    <property type="entry name" value="Small GTP-binding protein, putative"/>
    <property type="match status" value="1"/>
</dbReference>
<dbReference type="GO" id="GO:0005776">
    <property type="term" value="C:autophagosome"/>
    <property type="evidence" value="ECO:0000318"/>
    <property type="project" value="GO_Central"/>
</dbReference>
<reference evidence="4" key="3">
    <citation type="submission" date="2015-06" db="UniProtKB">
        <authorList>
            <consortium name="EnsemblMetazoa"/>
        </authorList>
    </citation>
    <scope>IDENTIFICATION</scope>
</reference>
<dbReference type="GeneID" id="20210357"/>
<sequence>MTSYKREVTTVPLGEKVAIMGQFYSGKTCLNQRIIRGVDWCDRAYEATIGTAYGTKFMEVGDFKIKLGIWDTAGSERFLAISRNYYRNSGAIIVCYDITSLESYNKAVEWWKKLLEEEKDSLLYLCGNKKDLVLGPELKYNRRVDFHDAREFAEDSGGKFFETSSKTGEGVVELMTEIAKDLIEKKKRLGEIEPDRLVLEHERMKMKKANCSNCLR</sequence>
<dbReference type="eggNOG" id="KOG0086">
    <property type="taxonomic scope" value="Eukaryota"/>
</dbReference>
<dbReference type="InterPro" id="IPR027417">
    <property type="entry name" value="P-loop_NTPase"/>
</dbReference>
<gene>
    <name evidence="4" type="primary">20210357</name>
    <name evidence="3" type="ORF">HELRODRAFT_185922</name>
</gene>
<dbReference type="InterPro" id="IPR005225">
    <property type="entry name" value="Small_GTP-bd"/>
</dbReference>
<dbReference type="InterPro" id="IPR001806">
    <property type="entry name" value="Small_GTPase"/>
</dbReference>
<organism evidence="4 5">
    <name type="scientific">Helobdella robusta</name>
    <name type="common">Californian leech</name>
    <dbReference type="NCBI Taxonomy" id="6412"/>
    <lineage>
        <taxon>Eukaryota</taxon>
        <taxon>Metazoa</taxon>
        <taxon>Spiralia</taxon>
        <taxon>Lophotrochozoa</taxon>
        <taxon>Annelida</taxon>
        <taxon>Clitellata</taxon>
        <taxon>Hirudinea</taxon>
        <taxon>Rhynchobdellida</taxon>
        <taxon>Glossiphoniidae</taxon>
        <taxon>Helobdella</taxon>
    </lineage>
</organism>
<dbReference type="CTD" id="20210357"/>
<evidence type="ECO:0000256" key="1">
    <source>
        <dbReference type="ARBA" id="ARBA00006270"/>
    </source>
</evidence>
<dbReference type="GO" id="GO:0012505">
    <property type="term" value="C:endomembrane system"/>
    <property type="evidence" value="ECO:0000318"/>
    <property type="project" value="GO_Central"/>
</dbReference>
<accession>T1FNG0</accession>
<dbReference type="GO" id="GO:0003924">
    <property type="term" value="F:GTPase activity"/>
    <property type="evidence" value="ECO:0000318"/>
    <property type="project" value="GO_Central"/>
</dbReference>
<dbReference type="STRING" id="6412.T1FNG0"/>
<dbReference type="EMBL" id="KB097417">
    <property type="protein sequence ID" value="ESN97214.1"/>
    <property type="molecule type" value="Genomic_DNA"/>
</dbReference>
<dbReference type="SMART" id="SM00175">
    <property type="entry name" value="RAB"/>
    <property type="match status" value="1"/>
</dbReference>
<dbReference type="InParanoid" id="T1FNG0"/>
<dbReference type="PANTHER" id="PTHR47978">
    <property type="match status" value="1"/>
</dbReference>
<dbReference type="PRINTS" id="PR00449">
    <property type="entry name" value="RASTRNSFRMNG"/>
</dbReference>
<keyword evidence="5" id="KW-1185">Reference proteome</keyword>